<dbReference type="Pfam" id="PF22564">
    <property type="entry name" value="HAAS"/>
    <property type="match status" value="1"/>
</dbReference>
<feature type="transmembrane region" description="Helical" evidence="1">
    <location>
        <begin position="154"/>
        <end position="175"/>
    </location>
</feature>
<evidence type="ECO:0000313" key="3">
    <source>
        <dbReference type="Proteomes" id="UP000826550"/>
    </source>
</evidence>
<evidence type="ECO:0000256" key="1">
    <source>
        <dbReference type="SAM" id="Phobius"/>
    </source>
</evidence>
<keyword evidence="1" id="KW-0472">Membrane</keyword>
<evidence type="ECO:0000313" key="2">
    <source>
        <dbReference type="EMBL" id="QYN52041.1"/>
    </source>
</evidence>
<organism evidence="2 3">
    <name type="scientific">Lactobacillus panisapium</name>
    <dbReference type="NCBI Taxonomy" id="2012495"/>
    <lineage>
        <taxon>Bacteria</taxon>
        <taxon>Bacillati</taxon>
        <taxon>Bacillota</taxon>
        <taxon>Bacilli</taxon>
        <taxon>Lactobacillales</taxon>
        <taxon>Lactobacillaceae</taxon>
        <taxon>Lactobacillus</taxon>
    </lineage>
</organism>
<proteinExistence type="predicted"/>
<accession>A0ABX8W2Y8</accession>
<name>A0ABX8W2Y8_9LACO</name>
<protein>
    <submittedName>
        <fullName evidence="2">DUF1700 domain-containing protein</fullName>
    </submittedName>
</protein>
<keyword evidence="1" id="KW-0812">Transmembrane</keyword>
<reference evidence="2 3" key="1">
    <citation type="submission" date="2020-01" db="EMBL/GenBank/DDBJ databases">
        <title>Vast differences in strain-level diversity in the gut microbiota of two closely related honey bee species.</title>
        <authorList>
            <person name="Ellegaard K.M."/>
            <person name="Suenami S."/>
            <person name="Miyazaki R."/>
            <person name="Engel P."/>
        </authorList>
    </citation>
    <scope>NUCLEOTIDE SEQUENCE [LARGE SCALE GENOMIC DNA]</scope>
    <source>
        <strain evidence="2 3">ESL0416</strain>
    </source>
</reference>
<feature type="transmembrane region" description="Helical" evidence="1">
    <location>
        <begin position="84"/>
        <end position="103"/>
    </location>
</feature>
<dbReference type="EMBL" id="CP048268">
    <property type="protein sequence ID" value="QYN52041.1"/>
    <property type="molecule type" value="Genomic_DNA"/>
</dbReference>
<sequence length="212" mass="24073">MTKVIDDYIFELEQNLTDLPEKESQDILEFYREYLLDGDFVRRSTIEQEFGTPKQLAIKILADYSTNNNTSPIKAKAPRSNLKAIWYILLGLCAAPIGIPLILAIFLFLFVFIAICAAIFVAFITVLLSLFIVGGFTFFKSIALLFTSNWATGCYYLGIVLICLGGFLLISPFIAKVINFLIAECAKLMQFMGKKFFKKNYYQTNSNQKKEN</sequence>
<keyword evidence="1" id="KW-1133">Transmembrane helix</keyword>
<dbReference type="Proteomes" id="UP000826550">
    <property type="component" value="Chromosome"/>
</dbReference>
<feature type="transmembrane region" description="Helical" evidence="1">
    <location>
        <begin position="109"/>
        <end position="133"/>
    </location>
</feature>
<dbReference type="RefSeq" id="WP_103752735.1">
    <property type="nucleotide sequence ID" value="NZ_CP048268.1"/>
</dbReference>
<gene>
    <name evidence="2" type="ORF">GYM71_00765</name>
</gene>
<keyword evidence="3" id="KW-1185">Reference proteome</keyword>